<comment type="caution">
    <text evidence="4">The sequence shown here is derived from an EMBL/GenBank/DDBJ whole genome shotgun (WGS) entry which is preliminary data.</text>
</comment>
<dbReference type="AlphaFoldDB" id="A0A2T0RR73"/>
<dbReference type="EMBL" id="PVTD01000004">
    <property type="protein sequence ID" value="PRY23668.1"/>
    <property type="molecule type" value="Genomic_DNA"/>
</dbReference>
<accession>A0A2T0RR73</accession>
<dbReference type="RefSeq" id="WP_106205059.1">
    <property type="nucleotide sequence ID" value="NZ_PVTD01000004.1"/>
</dbReference>
<evidence type="ECO:0000256" key="1">
    <source>
        <dbReference type="SAM" id="Coils"/>
    </source>
</evidence>
<keyword evidence="3" id="KW-0812">Transmembrane</keyword>
<evidence type="ECO:0000313" key="4">
    <source>
        <dbReference type="EMBL" id="PRY23668.1"/>
    </source>
</evidence>
<dbReference type="Proteomes" id="UP000239480">
    <property type="component" value="Unassembled WGS sequence"/>
</dbReference>
<evidence type="ECO:0000256" key="2">
    <source>
        <dbReference type="SAM" id="MobiDB-lite"/>
    </source>
</evidence>
<reference evidence="4 5" key="1">
    <citation type="submission" date="2018-03" db="EMBL/GenBank/DDBJ databases">
        <title>Genomic Encyclopedia of Archaeal and Bacterial Type Strains, Phase II (KMG-II): from individual species to whole genera.</title>
        <authorList>
            <person name="Goeker M."/>
        </authorList>
    </citation>
    <scope>NUCLEOTIDE SEQUENCE [LARGE SCALE GENOMIC DNA]</scope>
    <source>
        <strain evidence="4 5">DSM 29328</strain>
    </source>
</reference>
<feature type="transmembrane region" description="Helical" evidence="3">
    <location>
        <begin position="15"/>
        <end position="35"/>
    </location>
</feature>
<dbReference type="OrthoDB" id="7867410at2"/>
<name>A0A2T0RR73_9RHOB</name>
<keyword evidence="3" id="KW-0472">Membrane</keyword>
<protein>
    <submittedName>
        <fullName evidence="4">Uncharacterized protein</fullName>
    </submittedName>
</protein>
<feature type="region of interest" description="Disordered" evidence="2">
    <location>
        <begin position="149"/>
        <end position="170"/>
    </location>
</feature>
<evidence type="ECO:0000256" key="3">
    <source>
        <dbReference type="SAM" id="Phobius"/>
    </source>
</evidence>
<keyword evidence="3" id="KW-1133">Transmembrane helix</keyword>
<keyword evidence="5" id="KW-1185">Reference proteome</keyword>
<proteinExistence type="predicted"/>
<keyword evidence="1" id="KW-0175">Coiled coil</keyword>
<evidence type="ECO:0000313" key="5">
    <source>
        <dbReference type="Proteomes" id="UP000239480"/>
    </source>
</evidence>
<organism evidence="4 5">
    <name type="scientific">Aliiruegeria haliotis</name>
    <dbReference type="NCBI Taxonomy" id="1280846"/>
    <lineage>
        <taxon>Bacteria</taxon>
        <taxon>Pseudomonadati</taxon>
        <taxon>Pseudomonadota</taxon>
        <taxon>Alphaproteobacteria</taxon>
        <taxon>Rhodobacterales</taxon>
        <taxon>Roseobacteraceae</taxon>
        <taxon>Aliiruegeria</taxon>
    </lineage>
</organism>
<feature type="coiled-coil region" evidence="1">
    <location>
        <begin position="62"/>
        <end position="111"/>
    </location>
</feature>
<gene>
    <name evidence="4" type="ORF">CLV78_104159</name>
</gene>
<sequence>MSETSSRLVRVLRDLLLAMLNATLILIAICLFLGLRLAHTVDGLTETFADNLISAEPLRDDVQGMTGEIAALRADLDAIRAQSGQLTSETAQRLEDRLQAFDARIAEIGTRAADVHARIDAVAMDPSALVEQAADHLVASVAARFGTLGTCEPPGPTTPSREAVPSPAGE</sequence>